<dbReference type="PANTHER" id="PTHR30383:SF5">
    <property type="entry name" value="SGNH HYDROLASE-TYPE ESTERASE DOMAIN-CONTAINING PROTEIN"/>
    <property type="match status" value="1"/>
</dbReference>
<evidence type="ECO:0000313" key="2">
    <source>
        <dbReference type="EMBL" id="SDF83981.1"/>
    </source>
</evidence>
<gene>
    <name evidence="2" type="ORF">SAMN05660235_02910</name>
</gene>
<keyword evidence="3" id="KW-1185">Reference proteome</keyword>
<dbReference type="InterPro" id="IPR013830">
    <property type="entry name" value="SGNH_hydro"/>
</dbReference>
<dbReference type="CDD" id="cd04501">
    <property type="entry name" value="SGNH_hydrolase_like_4"/>
    <property type="match status" value="1"/>
</dbReference>
<proteinExistence type="predicted"/>
<dbReference type="InterPro" id="IPR036514">
    <property type="entry name" value="SGNH_hydro_sf"/>
</dbReference>
<dbReference type="GO" id="GO:0004622">
    <property type="term" value="F:phosphatidylcholine lysophospholipase activity"/>
    <property type="evidence" value="ECO:0007669"/>
    <property type="project" value="TreeGrafter"/>
</dbReference>
<dbReference type="Proteomes" id="UP000243333">
    <property type="component" value="Unassembled WGS sequence"/>
</dbReference>
<evidence type="ECO:0000313" key="3">
    <source>
        <dbReference type="Proteomes" id="UP000243333"/>
    </source>
</evidence>
<dbReference type="STRING" id="1123285.SAMN05660235_02910"/>
<feature type="domain" description="SGNH hydrolase-type esterase" evidence="1">
    <location>
        <begin position="7"/>
        <end position="169"/>
    </location>
</feature>
<dbReference type="AlphaFoldDB" id="A0A1G7PCN2"/>
<dbReference type="Pfam" id="PF13472">
    <property type="entry name" value="Lipase_GDSL_2"/>
    <property type="match status" value="1"/>
</dbReference>
<dbReference type="PANTHER" id="PTHR30383">
    <property type="entry name" value="THIOESTERASE 1/PROTEASE 1/LYSOPHOSPHOLIPASE L1"/>
    <property type="match status" value="1"/>
</dbReference>
<dbReference type="Gene3D" id="3.40.50.1110">
    <property type="entry name" value="SGNH hydrolase"/>
    <property type="match status" value="1"/>
</dbReference>
<organism evidence="2 3">
    <name type="scientific">Sporolituus thermophilus DSM 23256</name>
    <dbReference type="NCBI Taxonomy" id="1123285"/>
    <lineage>
        <taxon>Bacteria</taxon>
        <taxon>Bacillati</taxon>
        <taxon>Bacillota</taxon>
        <taxon>Negativicutes</taxon>
        <taxon>Selenomonadales</taxon>
        <taxon>Sporomusaceae</taxon>
        <taxon>Sporolituus</taxon>
    </lineage>
</organism>
<dbReference type="OrthoDB" id="9777593at2"/>
<evidence type="ECO:0000259" key="1">
    <source>
        <dbReference type="Pfam" id="PF13472"/>
    </source>
</evidence>
<reference evidence="3" key="1">
    <citation type="submission" date="2016-10" db="EMBL/GenBank/DDBJ databases">
        <authorList>
            <person name="Varghese N."/>
            <person name="Submissions S."/>
        </authorList>
    </citation>
    <scope>NUCLEOTIDE SEQUENCE [LARGE SCALE GENOMIC DNA]</scope>
    <source>
        <strain evidence="3">DSM 23256</strain>
    </source>
</reference>
<sequence>MKITAVAIGDSITYGYPYLPQYSWTALAAQELGITIFNKGVCGETTGDMLARFEQDVLPFRPQLVIVMGGTNDAFLHIRLREVADNLAGMVAAAREAGIVPVLGLPVPSNYPEDEVLLDRYRQWLREYAVQEKVALIDFYSPMLAPGGAGLREGLHVDGVHPNEAGYRVMARAAVDALRPVVGKNRQVDYTR</sequence>
<dbReference type="SUPFAM" id="SSF52266">
    <property type="entry name" value="SGNH hydrolase"/>
    <property type="match status" value="1"/>
</dbReference>
<dbReference type="RefSeq" id="WP_093692081.1">
    <property type="nucleotide sequence ID" value="NZ_FNBU01000035.1"/>
</dbReference>
<accession>A0A1G7PCN2</accession>
<dbReference type="InterPro" id="IPR051532">
    <property type="entry name" value="Ester_Hydrolysis_Enzymes"/>
</dbReference>
<dbReference type="EMBL" id="FNBU01000035">
    <property type="protein sequence ID" value="SDF83981.1"/>
    <property type="molecule type" value="Genomic_DNA"/>
</dbReference>
<protein>
    <submittedName>
        <fullName evidence="2">Lysophospholipase L1</fullName>
    </submittedName>
</protein>
<name>A0A1G7PCN2_9FIRM</name>